<gene>
    <name evidence="2" type="ORF">SAMN05444920_15021</name>
</gene>
<proteinExistence type="predicted"/>
<feature type="compositionally biased region" description="Basic residues" evidence="1">
    <location>
        <begin position="89"/>
        <end position="98"/>
    </location>
</feature>
<reference evidence="2 3" key="1">
    <citation type="submission" date="2016-10" db="EMBL/GenBank/DDBJ databases">
        <authorList>
            <person name="de Groot N.N."/>
        </authorList>
    </citation>
    <scope>NUCLEOTIDE SEQUENCE [LARGE SCALE GENOMIC DNA]</scope>
    <source>
        <strain evidence="2 3">CGMCC 4.7037</strain>
    </source>
</reference>
<feature type="region of interest" description="Disordered" evidence="1">
    <location>
        <begin position="1"/>
        <end position="57"/>
    </location>
</feature>
<keyword evidence="3" id="KW-1185">Reference proteome</keyword>
<feature type="compositionally biased region" description="Basic and acidic residues" evidence="1">
    <location>
        <begin position="26"/>
        <end position="55"/>
    </location>
</feature>
<feature type="region of interest" description="Disordered" evidence="1">
    <location>
        <begin position="76"/>
        <end position="98"/>
    </location>
</feature>
<accession>A0A1H6F4F4</accession>
<dbReference type="EMBL" id="FNVT01000050">
    <property type="protein sequence ID" value="SEH03976.1"/>
    <property type="molecule type" value="Genomic_DNA"/>
</dbReference>
<feature type="compositionally biased region" description="Basic and acidic residues" evidence="1">
    <location>
        <begin position="1"/>
        <end position="13"/>
    </location>
</feature>
<feature type="compositionally biased region" description="Basic residues" evidence="1">
    <location>
        <begin position="14"/>
        <end position="25"/>
    </location>
</feature>
<dbReference type="Proteomes" id="UP000236732">
    <property type="component" value="Unassembled WGS sequence"/>
</dbReference>
<name>A0A1H6F4F4_9ACTN</name>
<dbReference type="AlphaFoldDB" id="A0A1H6F4F4"/>
<evidence type="ECO:0000313" key="3">
    <source>
        <dbReference type="Proteomes" id="UP000236732"/>
    </source>
</evidence>
<evidence type="ECO:0000256" key="1">
    <source>
        <dbReference type="SAM" id="MobiDB-lite"/>
    </source>
</evidence>
<protein>
    <submittedName>
        <fullName evidence="2">Uncharacterized protein</fullName>
    </submittedName>
</protein>
<evidence type="ECO:0000313" key="2">
    <source>
        <dbReference type="EMBL" id="SEH03976.1"/>
    </source>
</evidence>
<organism evidence="2 3">
    <name type="scientific">Nonomuraea solani</name>
    <dbReference type="NCBI Taxonomy" id="1144553"/>
    <lineage>
        <taxon>Bacteria</taxon>
        <taxon>Bacillati</taxon>
        <taxon>Actinomycetota</taxon>
        <taxon>Actinomycetes</taxon>
        <taxon>Streptosporangiales</taxon>
        <taxon>Streptosporangiaceae</taxon>
        <taxon>Nonomuraea</taxon>
    </lineage>
</organism>
<sequence length="389" mass="42665">MADDEHHGADDHHQRAHDHHHGANKQRHEVGEQRQRADRRGRGIGERHQRVDERLPGVAEQLRQVGEQPYQASKQLLGMGDQGRDGQPRRRTVSGRARKRAIRAQATLTGVPYSVARRRFEAFPEGMFEGPAGQGRTVYPVSTDGHRRMLIDRRQGRTLEQRVHDTHLAADLPWGRARHLAERFPPTRGESGTGVGLLYHGETRQDVLALVYAMIAEQAPSLVPSVGELAWAAQLGQETAVDIVCSLLDRTARLMLDQEPSLLRNQAVAALAAARVAPHPEARDHAERLSGLLAPHIPQRWEELCFEGAGQILDALLTVAEDGHAPGTRVRIAAGPHAGATGTIVSGRWLLTGPPRAYVVRPDGVAASVVADPDDLVVLAFRAPSRRES</sequence>